<name>A0AAD1R6R9_PELCU</name>
<feature type="signal peptide" evidence="1">
    <location>
        <begin position="1"/>
        <end position="33"/>
    </location>
</feature>
<protein>
    <submittedName>
        <fullName evidence="2">Uncharacterized protein</fullName>
    </submittedName>
</protein>
<organism evidence="2 3">
    <name type="scientific">Pelobates cultripes</name>
    <name type="common">Western spadefoot toad</name>
    <dbReference type="NCBI Taxonomy" id="61616"/>
    <lineage>
        <taxon>Eukaryota</taxon>
        <taxon>Metazoa</taxon>
        <taxon>Chordata</taxon>
        <taxon>Craniata</taxon>
        <taxon>Vertebrata</taxon>
        <taxon>Euteleostomi</taxon>
        <taxon>Amphibia</taxon>
        <taxon>Batrachia</taxon>
        <taxon>Anura</taxon>
        <taxon>Pelobatoidea</taxon>
        <taxon>Pelobatidae</taxon>
        <taxon>Pelobates</taxon>
    </lineage>
</organism>
<evidence type="ECO:0000313" key="2">
    <source>
        <dbReference type="EMBL" id="CAH2224635.1"/>
    </source>
</evidence>
<sequence length="63" mass="6916">MTAGSIIVRSAAGLRPMLKTLLLLLVGKPFTYGSEETAKQKIFSQWFPSQGSCLNKNSTELQQ</sequence>
<gene>
    <name evidence="2" type="ORF">PECUL_23A046566</name>
</gene>
<keyword evidence="3" id="KW-1185">Reference proteome</keyword>
<proteinExistence type="predicted"/>
<accession>A0AAD1R6R9</accession>
<reference evidence="2" key="1">
    <citation type="submission" date="2022-03" db="EMBL/GenBank/DDBJ databases">
        <authorList>
            <person name="Alioto T."/>
            <person name="Alioto T."/>
            <person name="Gomez Garrido J."/>
        </authorList>
    </citation>
    <scope>NUCLEOTIDE SEQUENCE</scope>
</reference>
<feature type="chain" id="PRO_5042273869" evidence="1">
    <location>
        <begin position="34"/>
        <end position="63"/>
    </location>
</feature>
<evidence type="ECO:0000256" key="1">
    <source>
        <dbReference type="SAM" id="SignalP"/>
    </source>
</evidence>
<dbReference type="EMBL" id="OW240912">
    <property type="protein sequence ID" value="CAH2224635.1"/>
    <property type="molecule type" value="Genomic_DNA"/>
</dbReference>
<evidence type="ECO:0000313" key="3">
    <source>
        <dbReference type="Proteomes" id="UP001295444"/>
    </source>
</evidence>
<dbReference type="Proteomes" id="UP001295444">
    <property type="component" value="Chromosome 01"/>
</dbReference>
<dbReference type="AlphaFoldDB" id="A0AAD1R6R9"/>
<keyword evidence="1" id="KW-0732">Signal</keyword>